<keyword evidence="8" id="KW-1185">Reference proteome</keyword>
<dbReference type="Proteomes" id="UP000799441">
    <property type="component" value="Unassembled WGS sequence"/>
</dbReference>
<dbReference type="InterPro" id="IPR001362">
    <property type="entry name" value="Glyco_hydro_32"/>
</dbReference>
<evidence type="ECO:0000259" key="6">
    <source>
        <dbReference type="Pfam" id="PF08244"/>
    </source>
</evidence>
<comment type="similarity">
    <text evidence="1 4">Belongs to the glycosyl hydrolase 32 family.</text>
</comment>
<dbReference type="EMBL" id="MU003777">
    <property type="protein sequence ID" value="KAF2723331.1"/>
    <property type="molecule type" value="Genomic_DNA"/>
</dbReference>
<evidence type="ECO:0000256" key="2">
    <source>
        <dbReference type="ARBA" id="ARBA00022801"/>
    </source>
</evidence>
<dbReference type="CDD" id="cd18621">
    <property type="entry name" value="GH32_XdINV-like"/>
    <property type="match status" value="1"/>
</dbReference>
<comment type="caution">
    <text evidence="7">The sequence shown here is derived from an EMBL/GenBank/DDBJ whole genome shotgun (WGS) entry which is preliminary data.</text>
</comment>
<proteinExistence type="inferred from homology"/>
<evidence type="ECO:0000313" key="8">
    <source>
        <dbReference type="Proteomes" id="UP000799441"/>
    </source>
</evidence>
<accession>A0A9P4US64</accession>
<evidence type="ECO:0000256" key="4">
    <source>
        <dbReference type="RuleBase" id="RU362110"/>
    </source>
</evidence>
<sequence>MPSKSVSTRPRYHFTPAFGWLNDPCAPGYDPLTDKYFLFHQWNPYSCEWGNMSWGAAVSPDLIYWHRRSGHEATPALAPDQPYDREGVFTGCLLPPTITTTTTSSEVYDGSAGSKSKLVVFYSSVCQLPFTWSKPYPRNAAGIAIAVSYDGGHVWEKSACNPILTGEPEHLEVTGFRDPSVGRWKAVDEVLGVENGLYGIINGGITGQGPNTFLYRLHDADHTRWEYIGPLLDLPVGYHASKWSGSFGVNLECTNFMTLNDGGRVQDFLITGSEGVGERPWQRSADMPPDLPRKTPRCCLWMAGSVVKRSIGGNTTAKDYPLLQRDFCGVLDHGCWYAASSFHDPKTDTRIVWGWIPEEEIPIDSCHAKGWNGCFGIPREIFLSHTDNVVGAITSPLTEMTNFKLSPDSNRTHVARTLGIRPLRQLATLRKGTKQIIEDTILAPASTSEIPAASALSCSFEVEVTISVSAPIPSKVGVCIHQNEHRLLIFFDSKNEELVIDRSKSNGNHNINKSLDKGPFTLLRLRDPHTNRIEYEKLRLRIFRDGDVLEVFANDRFALATMVYMEDDQVEGQDRSVSLFAEGGDGDVGGAIFDRVETWSEMDEIILSDE</sequence>
<dbReference type="SUPFAM" id="SSF49899">
    <property type="entry name" value="Concanavalin A-like lectins/glucanases"/>
    <property type="match status" value="1"/>
</dbReference>
<dbReference type="Pfam" id="PF08244">
    <property type="entry name" value="Glyco_hydro_32C"/>
    <property type="match status" value="1"/>
</dbReference>
<dbReference type="PANTHER" id="PTHR42800">
    <property type="entry name" value="EXOINULINASE INUD (AFU_ORTHOLOGUE AFUA_5G00480)"/>
    <property type="match status" value="1"/>
</dbReference>
<dbReference type="Pfam" id="PF00251">
    <property type="entry name" value="Glyco_hydro_32N"/>
    <property type="match status" value="1"/>
</dbReference>
<reference evidence="7" key="1">
    <citation type="journal article" date="2020" name="Stud. Mycol.">
        <title>101 Dothideomycetes genomes: a test case for predicting lifestyles and emergence of pathogens.</title>
        <authorList>
            <person name="Haridas S."/>
            <person name="Albert R."/>
            <person name="Binder M."/>
            <person name="Bloem J."/>
            <person name="Labutti K."/>
            <person name="Salamov A."/>
            <person name="Andreopoulos B."/>
            <person name="Baker S."/>
            <person name="Barry K."/>
            <person name="Bills G."/>
            <person name="Bluhm B."/>
            <person name="Cannon C."/>
            <person name="Castanera R."/>
            <person name="Culley D."/>
            <person name="Daum C."/>
            <person name="Ezra D."/>
            <person name="Gonzalez J."/>
            <person name="Henrissat B."/>
            <person name="Kuo A."/>
            <person name="Liang C."/>
            <person name="Lipzen A."/>
            <person name="Lutzoni F."/>
            <person name="Magnuson J."/>
            <person name="Mondo S."/>
            <person name="Nolan M."/>
            <person name="Ohm R."/>
            <person name="Pangilinan J."/>
            <person name="Park H.-J."/>
            <person name="Ramirez L."/>
            <person name="Alfaro M."/>
            <person name="Sun H."/>
            <person name="Tritt A."/>
            <person name="Yoshinaga Y."/>
            <person name="Zwiers L.-H."/>
            <person name="Turgeon B."/>
            <person name="Goodwin S."/>
            <person name="Spatafora J."/>
            <person name="Crous P."/>
            <person name="Grigoriev I."/>
        </authorList>
    </citation>
    <scope>NUCLEOTIDE SEQUENCE</scope>
    <source>
        <strain evidence="7">CBS 116435</strain>
    </source>
</reference>
<feature type="domain" description="Glycosyl hydrolase family 32 N-terminal" evidence="5">
    <location>
        <begin position="13"/>
        <end position="386"/>
    </location>
</feature>
<feature type="domain" description="Glycosyl hydrolase family 32 C-terminal" evidence="6">
    <location>
        <begin position="427"/>
        <end position="599"/>
    </location>
</feature>
<organism evidence="7 8">
    <name type="scientific">Polychaeton citri CBS 116435</name>
    <dbReference type="NCBI Taxonomy" id="1314669"/>
    <lineage>
        <taxon>Eukaryota</taxon>
        <taxon>Fungi</taxon>
        <taxon>Dikarya</taxon>
        <taxon>Ascomycota</taxon>
        <taxon>Pezizomycotina</taxon>
        <taxon>Dothideomycetes</taxon>
        <taxon>Dothideomycetidae</taxon>
        <taxon>Capnodiales</taxon>
        <taxon>Capnodiaceae</taxon>
        <taxon>Polychaeton</taxon>
    </lineage>
</organism>
<evidence type="ECO:0000256" key="1">
    <source>
        <dbReference type="ARBA" id="ARBA00009902"/>
    </source>
</evidence>
<dbReference type="InterPro" id="IPR013148">
    <property type="entry name" value="Glyco_hydro_32_N"/>
</dbReference>
<name>A0A9P4US64_9PEZI</name>
<dbReference type="PANTHER" id="PTHR42800:SF3">
    <property type="entry name" value="GLYCOSYL HYDROLASE FAMILY 32 N-TERMINAL DOMAIN-CONTAINING PROTEIN"/>
    <property type="match status" value="1"/>
</dbReference>
<keyword evidence="2 4" id="KW-0378">Hydrolase</keyword>
<dbReference type="InterPro" id="IPR013320">
    <property type="entry name" value="ConA-like_dom_sf"/>
</dbReference>
<dbReference type="SMART" id="SM00640">
    <property type="entry name" value="Glyco_32"/>
    <property type="match status" value="1"/>
</dbReference>
<evidence type="ECO:0000256" key="3">
    <source>
        <dbReference type="ARBA" id="ARBA00023295"/>
    </source>
</evidence>
<keyword evidence="3 4" id="KW-0326">Glycosidase</keyword>
<dbReference type="GO" id="GO:0005737">
    <property type="term" value="C:cytoplasm"/>
    <property type="evidence" value="ECO:0007669"/>
    <property type="project" value="TreeGrafter"/>
</dbReference>
<dbReference type="OrthoDB" id="202537at2759"/>
<gene>
    <name evidence="7" type="ORF">K431DRAFT_344884</name>
</gene>
<evidence type="ECO:0000259" key="5">
    <source>
        <dbReference type="Pfam" id="PF00251"/>
    </source>
</evidence>
<dbReference type="AlphaFoldDB" id="A0A9P4US64"/>
<dbReference type="GO" id="GO:0005987">
    <property type="term" value="P:sucrose catabolic process"/>
    <property type="evidence" value="ECO:0007669"/>
    <property type="project" value="TreeGrafter"/>
</dbReference>
<dbReference type="SUPFAM" id="SSF75005">
    <property type="entry name" value="Arabinanase/levansucrase/invertase"/>
    <property type="match status" value="1"/>
</dbReference>
<protein>
    <submittedName>
        <fullName evidence="7">Glycoside hydrolase family 32 protein</fullName>
    </submittedName>
</protein>
<evidence type="ECO:0000313" key="7">
    <source>
        <dbReference type="EMBL" id="KAF2723331.1"/>
    </source>
</evidence>
<dbReference type="Gene3D" id="2.115.10.20">
    <property type="entry name" value="Glycosyl hydrolase domain, family 43"/>
    <property type="match status" value="1"/>
</dbReference>
<dbReference type="InterPro" id="IPR013189">
    <property type="entry name" value="Glyco_hydro_32_C"/>
</dbReference>
<dbReference type="GO" id="GO:0004575">
    <property type="term" value="F:sucrose alpha-glucosidase activity"/>
    <property type="evidence" value="ECO:0007669"/>
    <property type="project" value="TreeGrafter"/>
</dbReference>
<dbReference type="Gene3D" id="2.60.120.560">
    <property type="entry name" value="Exo-inulinase, domain 1"/>
    <property type="match status" value="1"/>
</dbReference>
<dbReference type="InterPro" id="IPR023296">
    <property type="entry name" value="Glyco_hydro_beta-prop_sf"/>
</dbReference>